<evidence type="ECO:0000313" key="2">
    <source>
        <dbReference type="Proteomes" id="UP001157114"/>
    </source>
</evidence>
<organism evidence="1 2">
    <name type="scientific">Paenibacillus glycanilyticus</name>
    <dbReference type="NCBI Taxonomy" id="126569"/>
    <lineage>
        <taxon>Bacteria</taxon>
        <taxon>Bacillati</taxon>
        <taxon>Bacillota</taxon>
        <taxon>Bacilli</taxon>
        <taxon>Bacillales</taxon>
        <taxon>Paenibacillaceae</taxon>
        <taxon>Paenibacillus</taxon>
    </lineage>
</organism>
<evidence type="ECO:0000313" key="1">
    <source>
        <dbReference type="EMBL" id="GLX68637.1"/>
    </source>
</evidence>
<gene>
    <name evidence="1" type="ORF">MU1_29820</name>
</gene>
<sequence>MLGKSCGASSVYAVLSTLPIGQAITLYLDYTSLEGTWAGFAGGNATIISPVDNDTVYIPLENIRAVVVR</sequence>
<keyword evidence="2" id="KW-1185">Reference proteome</keyword>
<name>A0ABQ6GDD0_9BACL</name>
<comment type="caution">
    <text evidence="1">The sequence shown here is derived from an EMBL/GenBank/DDBJ whole genome shotgun (WGS) entry which is preliminary data.</text>
</comment>
<dbReference type="Proteomes" id="UP001157114">
    <property type="component" value="Unassembled WGS sequence"/>
</dbReference>
<proteinExistence type="predicted"/>
<protein>
    <submittedName>
        <fullName evidence="1">Uncharacterized protein</fullName>
    </submittedName>
</protein>
<dbReference type="RefSeq" id="WP_284239379.1">
    <property type="nucleotide sequence ID" value="NZ_BSSQ01000013.1"/>
</dbReference>
<dbReference type="EMBL" id="BSSQ01000013">
    <property type="protein sequence ID" value="GLX68637.1"/>
    <property type="molecule type" value="Genomic_DNA"/>
</dbReference>
<accession>A0ABQ6GDD0</accession>
<reference evidence="1 2" key="1">
    <citation type="submission" date="2023-03" db="EMBL/GenBank/DDBJ databases">
        <title>Draft genome sequence of the bacteria which degrade cell wall of Tricholomamatutake.</title>
        <authorList>
            <person name="Konishi Y."/>
            <person name="Fukuta Y."/>
            <person name="Shirasaka N."/>
        </authorList>
    </citation>
    <scope>NUCLEOTIDE SEQUENCE [LARGE SCALE GENOMIC DNA]</scope>
    <source>
        <strain evidence="2">mu1</strain>
    </source>
</reference>